<evidence type="ECO:0000313" key="2">
    <source>
        <dbReference type="EMBL" id="SKA02194.1"/>
    </source>
</evidence>
<name>A0A1T4QER5_9ACTN</name>
<feature type="transmembrane region" description="Helical" evidence="1">
    <location>
        <begin position="101"/>
        <end position="119"/>
    </location>
</feature>
<feature type="transmembrane region" description="Helical" evidence="1">
    <location>
        <begin position="50"/>
        <end position="68"/>
    </location>
</feature>
<evidence type="ECO:0000256" key="1">
    <source>
        <dbReference type="SAM" id="Phobius"/>
    </source>
</evidence>
<evidence type="ECO:0000313" key="3">
    <source>
        <dbReference type="Proteomes" id="UP000190637"/>
    </source>
</evidence>
<feature type="transmembrane region" description="Helical" evidence="1">
    <location>
        <begin position="75"/>
        <end position="95"/>
    </location>
</feature>
<keyword evidence="1" id="KW-0812">Transmembrane</keyword>
<sequence>MPPVQKRSPVTRLPVPVRWVRALLYVSGGLTLLLAVSMLILTGISAYELGYNLMASLPGILQILLAVFVRRGGRVVFWSILVLESLLALYSLLTLGGDGRITQLILPVVILVLLLRPASRAFFLR</sequence>
<keyword evidence="1" id="KW-0472">Membrane</keyword>
<organism evidence="2 3">
    <name type="scientific">Marinactinospora thermotolerans DSM 45154</name>
    <dbReference type="NCBI Taxonomy" id="1122192"/>
    <lineage>
        <taxon>Bacteria</taxon>
        <taxon>Bacillati</taxon>
        <taxon>Actinomycetota</taxon>
        <taxon>Actinomycetes</taxon>
        <taxon>Streptosporangiales</taxon>
        <taxon>Nocardiopsidaceae</taxon>
        <taxon>Marinactinospora</taxon>
    </lineage>
</organism>
<reference evidence="2 3" key="1">
    <citation type="submission" date="2017-02" db="EMBL/GenBank/DDBJ databases">
        <authorList>
            <person name="Peterson S.W."/>
        </authorList>
    </citation>
    <scope>NUCLEOTIDE SEQUENCE [LARGE SCALE GENOMIC DNA]</scope>
    <source>
        <strain evidence="2 3">DSM 45154</strain>
    </source>
</reference>
<dbReference type="STRING" id="1122192.SAMN02745673_02191"/>
<gene>
    <name evidence="2" type="ORF">SAMN02745673_02191</name>
</gene>
<dbReference type="AlphaFoldDB" id="A0A1T4QER5"/>
<proteinExistence type="predicted"/>
<dbReference type="EMBL" id="FUWS01000005">
    <property type="protein sequence ID" value="SKA02194.1"/>
    <property type="molecule type" value="Genomic_DNA"/>
</dbReference>
<keyword evidence="1" id="KW-1133">Transmembrane helix</keyword>
<protein>
    <submittedName>
        <fullName evidence="2">Uncharacterized protein</fullName>
    </submittedName>
</protein>
<dbReference type="Proteomes" id="UP000190637">
    <property type="component" value="Unassembled WGS sequence"/>
</dbReference>
<keyword evidence="3" id="KW-1185">Reference proteome</keyword>
<accession>A0A1T4QER5</accession>
<feature type="transmembrane region" description="Helical" evidence="1">
    <location>
        <begin position="22"/>
        <end position="44"/>
    </location>
</feature>